<dbReference type="OrthoDB" id="341208at2"/>
<keyword evidence="4" id="KW-0600">Photoreceptor protein</keyword>
<dbReference type="SMART" id="SM00086">
    <property type="entry name" value="PAC"/>
    <property type="match status" value="2"/>
</dbReference>
<reference evidence="19 20" key="2">
    <citation type="journal article" date="2013" name="Genome Announc.">
        <title>Draft Genome Sequence of Methylobacterium mesophilicum Strain SR1.6/6, Isolated from Citrus sinensis.</title>
        <authorList>
            <person name="Marinho Almeida D."/>
            <person name="Dini-Andreote F."/>
            <person name="Camargo Neves A.A."/>
            <person name="Juca Ramos R.T."/>
            <person name="Andreote F.D."/>
            <person name="Carneiro A.R."/>
            <person name="Oliveira de Souza Lima A."/>
            <person name="Caracciolo Gomes de Sa P.H."/>
            <person name="Ribeiro Barbosa M.S."/>
            <person name="Araujo W.L."/>
            <person name="Silva A."/>
        </authorList>
    </citation>
    <scope>NUCLEOTIDE SEQUENCE [LARGE SCALE GENOMIC DNA]</scope>
    <source>
        <strain evidence="19 20">SR1.6/6</strain>
    </source>
</reference>
<evidence type="ECO:0000256" key="12">
    <source>
        <dbReference type="ARBA" id="ARBA00022777"/>
    </source>
</evidence>
<dbReference type="EC" id="2.7.13.3" evidence="2"/>
<evidence type="ECO:0000256" key="13">
    <source>
        <dbReference type="ARBA" id="ARBA00022840"/>
    </source>
</evidence>
<dbReference type="Proteomes" id="UP000012488">
    <property type="component" value="Chromosome"/>
</dbReference>
<keyword evidence="6" id="KW-0716">Sensory transduction</keyword>
<evidence type="ECO:0000259" key="18">
    <source>
        <dbReference type="PROSITE" id="PS50113"/>
    </source>
</evidence>
<dbReference type="NCBIfam" id="TIGR00229">
    <property type="entry name" value="sensory_box"/>
    <property type="match status" value="2"/>
</dbReference>
<evidence type="ECO:0000256" key="6">
    <source>
        <dbReference type="ARBA" id="ARBA00022606"/>
    </source>
</evidence>
<feature type="domain" description="PAS" evidence="17">
    <location>
        <begin position="445"/>
        <end position="518"/>
    </location>
</feature>
<keyword evidence="9" id="KW-0808">Transferase</keyword>
<dbReference type="Gene3D" id="3.30.450.40">
    <property type="match status" value="1"/>
</dbReference>
<proteinExistence type="predicted"/>
<keyword evidence="14" id="KW-0157">Chromophore</keyword>
<keyword evidence="8" id="KW-0288">FMN</keyword>
<dbReference type="SMART" id="SM00911">
    <property type="entry name" value="HWE_HK"/>
    <property type="match status" value="1"/>
</dbReference>
<evidence type="ECO:0000256" key="14">
    <source>
        <dbReference type="ARBA" id="ARBA00022991"/>
    </source>
</evidence>
<dbReference type="InterPro" id="IPR029016">
    <property type="entry name" value="GAF-like_dom_sf"/>
</dbReference>
<dbReference type="PROSITE" id="PS50113">
    <property type="entry name" value="PAC"/>
    <property type="match status" value="2"/>
</dbReference>
<name>A0A6B9FK91_9HYPH</name>
<dbReference type="EMBL" id="CP043538">
    <property type="protein sequence ID" value="QGY01564.1"/>
    <property type="molecule type" value="Genomic_DNA"/>
</dbReference>
<reference evidence="19 20" key="1">
    <citation type="journal article" date="2012" name="Genet. Mol. Biol.">
        <title>Analysis of 16S rRNA and mxaF genes revealing insights into Methylobacterium niche-specific plant association.</title>
        <authorList>
            <person name="Dourado M.N."/>
            <person name="Andreote F.D."/>
            <person name="Dini-Andreote F."/>
            <person name="Conti R."/>
            <person name="Araujo J.M."/>
            <person name="Araujo W.L."/>
        </authorList>
    </citation>
    <scope>NUCLEOTIDE SEQUENCE [LARGE SCALE GENOMIC DNA]</scope>
    <source>
        <strain evidence="19 20">SR1.6/6</strain>
    </source>
</reference>
<protein>
    <recommendedName>
        <fullName evidence="3">Blue-light-activated histidine kinase</fullName>
        <ecNumber evidence="2">2.7.13.3</ecNumber>
    </recommendedName>
</protein>
<evidence type="ECO:0000256" key="11">
    <source>
        <dbReference type="ARBA" id="ARBA00022741"/>
    </source>
</evidence>
<dbReference type="SMART" id="SM00091">
    <property type="entry name" value="PAS"/>
    <property type="match status" value="2"/>
</dbReference>
<evidence type="ECO:0000256" key="1">
    <source>
        <dbReference type="ARBA" id="ARBA00000085"/>
    </source>
</evidence>
<evidence type="ECO:0000256" key="5">
    <source>
        <dbReference type="ARBA" id="ARBA00022553"/>
    </source>
</evidence>
<evidence type="ECO:0000256" key="9">
    <source>
        <dbReference type="ARBA" id="ARBA00022679"/>
    </source>
</evidence>
<keyword evidence="10" id="KW-0677">Repeat</keyword>
<dbReference type="Pfam" id="PF13185">
    <property type="entry name" value="GAF_2"/>
    <property type="match status" value="1"/>
</dbReference>
<evidence type="ECO:0000256" key="4">
    <source>
        <dbReference type="ARBA" id="ARBA00022543"/>
    </source>
</evidence>
<dbReference type="Pfam" id="PF08448">
    <property type="entry name" value="PAS_4"/>
    <property type="match status" value="1"/>
</dbReference>
<evidence type="ECO:0000313" key="20">
    <source>
        <dbReference type="Proteomes" id="UP000012488"/>
    </source>
</evidence>
<dbReference type="InterPro" id="IPR003018">
    <property type="entry name" value="GAF"/>
</dbReference>
<evidence type="ECO:0000256" key="3">
    <source>
        <dbReference type="ARBA" id="ARBA00021740"/>
    </source>
</evidence>
<dbReference type="Pfam" id="PF07536">
    <property type="entry name" value="HWE_HK"/>
    <property type="match status" value="1"/>
</dbReference>
<dbReference type="KEGG" id="mmes:MMSR116_06335"/>
<dbReference type="CDD" id="cd00130">
    <property type="entry name" value="PAS"/>
    <property type="match status" value="2"/>
</dbReference>
<dbReference type="InterPro" id="IPR013656">
    <property type="entry name" value="PAS_4"/>
</dbReference>
<gene>
    <name evidence="19" type="ORF">MMSR116_06335</name>
</gene>
<dbReference type="InterPro" id="IPR000014">
    <property type="entry name" value="PAS"/>
</dbReference>
<evidence type="ECO:0000313" key="19">
    <source>
        <dbReference type="EMBL" id="QGY01564.1"/>
    </source>
</evidence>
<keyword evidence="5" id="KW-0597">Phosphoprotein</keyword>
<dbReference type="InterPro" id="IPR000700">
    <property type="entry name" value="PAS-assoc_C"/>
</dbReference>
<dbReference type="InterPro" id="IPR036890">
    <property type="entry name" value="HATPase_C_sf"/>
</dbReference>
<dbReference type="InterPro" id="IPR035965">
    <property type="entry name" value="PAS-like_dom_sf"/>
</dbReference>
<dbReference type="Gene3D" id="2.10.70.100">
    <property type="match status" value="1"/>
</dbReference>
<evidence type="ECO:0000256" key="2">
    <source>
        <dbReference type="ARBA" id="ARBA00012438"/>
    </source>
</evidence>
<keyword evidence="13" id="KW-0067">ATP-binding</keyword>
<dbReference type="AlphaFoldDB" id="A0A6B9FK91"/>
<dbReference type="RefSeq" id="WP_039892965.1">
    <property type="nucleotide sequence ID" value="NZ_CP043538.1"/>
</dbReference>
<feature type="domain" description="PAC" evidence="18">
    <location>
        <begin position="520"/>
        <end position="573"/>
    </location>
</feature>
<dbReference type="PANTHER" id="PTHR41523">
    <property type="entry name" value="TWO-COMPONENT SYSTEM SENSOR PROTEIN"/>
    <property type="match status" value="1"/>
</dbReference>
<evidence type="ECO:0000259" key="17">
    <source>
        <dbReference type="PROSITE" id="PS50112"/>
    </source>
</evidence>
<dbReference type="PANTHER" id="PTHR41523:SF8">
    <property type="entry name" value="ETHYLENE RESPONSE SENSOR PROTEIN"/>
    <property type="match status" value="1"/>
</dbReference>
<dbReference type="SMART" id="SM00065">
    <property type="entry name" value="GAF"/>
    <property type="match status" value="1"/>
</dbReference>
<dbReference type="GO" id="GO:0009881">
    <property type="term" value="F:photoreceptor activity"/>
    <property type="evidence" value="ECO:0007669"/>
    <property type="project" value="UniProtKB-KW"/>
</dbReference>
<dbReference type="InterPro" id="IPR013655">
    <property type="entry name" value="PAS_fold_3"/>
</dbReference>
<dbReference type="SUPFAM" id="SSF55785">
    <property type="entry name" value="PYP-like sensor domain (PAS domain)"/>
    <property type="match status" value="3"/>
</dbReference>
<keyword evidence="11" id="KW-0547">Nucleotide-binding</keyword>
<comment type="catalytic activity">
    <reaction evidence="1">
        <text>ATP + protein L-histidine = ADP + protein N-phospho-L-histidine.</text>
        <dbReference type="EC" id="2.7.13.3"/>
    </reaction>
</comment>
<dbReference type="Pfam" id="PF08447">
    <property type="entry name" value="PAS_3"/>
    <property type="match status" value="2"/>
</dbReference>
<evidence type="ECO:0000256" key="8">
    <source>
        <dbReference type="ARBA" id="ARBA00022643"/>
    </source>
</evidence>
<dbReference type="InterPro" id="IPR001610">
    <property type="entry name" value="PAC"/>
</dbReference>
<dbReference type="GO" id="GO:0004673">
    <property type="term" value="F:protein histidine kinase activity"/>
    <property type="evidence" value="ECO:0007669"/>
    <property type="project" value="UniProtKB-EC"/>
</dbReference>
<evidence type="ECO:0000256" key="7">
    <source>
        <dbReference type="ARBA" id="ARBA00022630"/>
    </source>
</evidence>
<accession>A0A6B9FK91</accession>
<dbReference type="Gene3D" id="3.30.565.10">
    <property type="entry name" value="Histidine kinase-like ATPase, C-terminal domain"/>
    <property type="match status" value="1"/>
</dbReference>
<evidence type="ECO:0000256" key="15">
    <source>
        <dbReference type="ARBA" id="ARBA00023026"/>
    </source>
</evidence>
<dbReference type="GO" id="GO:0005524">
    <property type="term" value="F:ATP binding"/>
    <property type="evidence" value="ECO:0007669"/>
    <property type="project" value="UniProtKB-KW"/>
</dbReference>
<dbReference type="PROSITE" id="PS50112">
    <property type="entry name" value="PAS"/>
    <property type="match status" value="1"/>
</dbReference>
<keyword evidence="12" id="KW-0418">Kinase</keyword>
<dbReference type="Gene3D" id="3.30.450.20">
    <property type="entry name" value="PAS domain"/>
    <property type="match status" value="3"/>
</dbReference>
<feature type="domain" description="PAC" evidence="18">
    <location>
        <begin position="222"/>
        <end position="274"/>
    </location>
</feature>
<dbReference type="InterPro" id="IPR011102">
    <property type="entry name" value="Sig_transdc_His_kinase_HWE"/>
</dbReference>
<evidence type="ECO:0000256" key="16">
    <source>
        <dbReference type="ARBA" id="ARBA00023170"/>
    </source>
</evidence>
<dbReference type="SUPFAM" id="SSF55781">
    <property type="entry name" value="GAF domain-like"/>
    <property type="match status" value="1"/>
</dbReference>
<sequence length="762" mass="84542">MASLIRDHDWGGTPLGSIGAWSERLKLMIEQVLASPLVSSLVCGPERILVYNDAAARLYGDRHPGALGQPLPKTFPDTWPVVASLYDHVFSGESVHVPAQPLDLRENEIFDAYLTPLRDEAGGVIAAHMVGFEISDRLRAEAALRESEERLARALEGGDVGAWELDLVTLKAWRSPQHDRIFGYKTLLPEWTYDVFLSHVAPEDRGWVDARFQDAIATDRRWNFECRIRRADGRPGWIGAQGRIDVGAGGCSRRMKGTVRDITERKQGESLLRESEERQAFLLLLSDALRPLSDPAEIQHAAMKLLAEKYDVMRAGYLDVHADGDTMTMAAHYERDAVPAPPQIRLFDYGPDLIAAFHAGHTRHVRDTIAEAETEEQRAAYRVLGVYAWIIAPLVKDGRLIAIVGVVSKTPRDWTPIEIQLVTDLAERTWDAVQRARSETALRESEERFAQFANSSSDTLWIRDGATLAMEYVSPATQETYGVLPSAILGDVERWAGLIVPEDRNAALAQLELARQGKASVHEFRVRRPSDGEVRWIKNTDFPLHSERGCVQRVGGIAVDVTDAKRAADRQDVLINELQHRARNLLAVVRAIAGRTVTRGGSVAAFEVRLQALSRAQALLSQAGSDKVEVGALIRAELAAHADNACERTTVSGPEVHLTAQQVQNFALAVHELTTNAVKYGALQDGTGHLAVTWEVVLDRRERRRLALNWVESGVTIRSEAARRHGYGTELIQEALVYALEARVDYELSADGVRCRIEMPVT</sequence>
<keyword evidence="7" id="KW-0285">Flavoprotein</keyword>
<keyword evidence="15" id="KW-0843">Virulence</keyword>
<keyword evidence="16" id="KW-0675">Receptor</keyword>
<organism evidence="19 20">
    <name type="scientific">Methylobacterium mesophilicum SR1.6/6</name>
    <dbReference type="NCBI Taxonomy" id="908290"/>
    <lineage>
        <taxon>Bacteria</taxon>
        <taxon>Pseudomonadati</taxon>
        <taxon>Pseudomonadota</taxon>
        <taxon>Alphaproteobacteria</taxon>
        <taxon>Hyphomicrobiales</taxon>
        <taxon>Methylobacteriaceae</taxon>
        <taxon>Methylobacterium</taxon>
    </lineage>
</organism>
<evidence type="ECO:0000256" key="10">
    <source>
        <dbReference type="ARBA" id="ARBA00022737"/>
    </source>
</evidence>